<feature type="transmembrane region" description="Helical" evidence="8">
    <location>
        <begin position="59"/>
        <end position="87"/>
    </location>
</feature>
<evidence type="ECO:0000259" key="9">
    <source>
        <dbReference type="PROSITE" id="PS50928"/>
    </source>
</evidence>
<dbReference type="EMBL" id="JAAYSM010000055">
    <property type="protein sequence ID" value="NLJ17589.1"/>
    <property type="molecule type" value="Genomic_DNA"/>
</dbReference>
<dbReference type="InterPro" id="IPR000515">
    <property type="entry name" value="MetI-like"/>
</dbReference>
<evidence type="ECO:0000256" key="4">
    <source>
        <dbReference type="ARBA" id="ARBA00022519"/>
    </source>
</evidence>
<comment type="subcellular location">
    <subcellularLocation>
        <location evidence="1">Cell inner membrane</location>
        <topology evidence="1">Multi-pass membrane protein</topology>
    </subcellularLocation>
    <subcellularLocation>
        <location evidence="8">Cell membrane</location>
        <topology evidence="8">Multi-pass membrane protein</topology>
    </subcellularLocation>
</comment>
<accession>A0A7X8GZ97</accession>
<dbReference type="SUPFAM" id="SSF161098">
    <property type="entry name" value="MetI-like"/>
    <property type="match status" value="1"/>
</dbReference>
<dbReference type="PANTHER" id="PTHR43357:SF4">
    <property type="entry name" value="INNER MEMBRANE ABC TRANSPORTER PERMEASE PROTEIN YDCV"/>
    <property type="match status" value="1"/>
</dbReference>
<keyword evidence="7 8" id="KW-0472">Membrane</keyword>
<evidence type="ECO:0000256" key="2">
    <source>
        <dbReference type="ARBA" id="ARBA00022448"/>
    </source>
</evidence>
<evidence type="ECO:0000313" key="11">
    <source>
        <dbReference type="Proteomes" id="UP000541058"/>
    </source>
</evidence>
<evidence type="ECO:0000313" key="10">
    <source>
        <dbReference type="EMBL" id="NLJ17589.1"/>
    </source>
</evidence>
<organism evidence="10 11">
    <name type="scientific">Globicatella sulfidifaciens</name>
    <dbReference type="NCBI Taxonomy" id="136093"/>
    <lineage>
        <taxon>Bacteria</taxon>
        <taxon>Bacillati</taxon>
        <taxon>Bacillota</taxon>
        <taxon>Bacilli</taxon>
        <taxon>Lactobacillales</taxon>
        <taxon>Aerococcaceae</taxon>
        <taxon>Globicatella</taxon>
    </lineage>
</organism>
<evidence type="ECO:0000256" key="1">
    <source>
        <dbReference type="ARBA" id="ARBA00004429"/>
    </source>
</evidence>
<keyword evidence="4" id="KW-0997">Cell inner membrane</keyword>
<gene>
    <name evidence="10" type="ORF">GX355_01890</name>
</gene>
<keyword evidence="6 8" id="KW-1133">Transmembrane helix</keyword>
<feature type="transmembrane region" description="Helical" evidence="8">
    <location>
        <begin position="230"/>
        <end position="249"/>
    </location>
</feature>
<feature type="domain" description="ABC transmembrane type-1" evidence="9">
    <location>
        <begin position="61"/>
        <end position="249"/>
    </location>
</feature>
<feature type="transmembrane region" description="Helical" evidence="8">
    <location>
        <begin position="201"/>
        <end position="223"/>
    </location>
</feature>
<dbReference type="PROSITE" id="PS50928">
    <property type="entry name" value="ABC_TM1"/>
    <property type="match status" value="1"/>
</dbReference>
<dbReference type="CDD" id="cd06261">
    <property type="entry name" value="TM_PBP2"/>
    <property type="match status" value="1"/>
</dbReference>
<feature type="transmembrane region" description="Helical" evidence="8">
    <location>
        <begin position="177"/>
        <end position="195"/>
    </location>
</feature>
<keyword evidence="3" id="KW-1003">Cell membrane</keyword>
<evidence type="ECO:0000256" key="8">
    <source>
        <dbReference type="RuleBase" id="RU363032"/>
    </source>
</evidence>
<dbReference type="Pfam" id="PF00528">
    <property type="entry name" value="BPD_transp_1"/>
    <property type="match status" value="1"/>
</dbReference>
<proteinExistence type="inferred from homology"/>
<sequence length="259" mass="28565">MKNNWMIRLIAILVFLFLIIPLLIIVVTSFGEASAIQFPISGFTFDWYKVVFKSEAFMSSFYVSLGVGLAATLLAIIIGVPAAYLLARYSSKTNAFLNDFFLSPTLIPGMVMGYAIFQLVVVKFQWSVLTSLVIGHLIISLPYVIRLVGSSLQNLDYSIEEAAWTLGYTKFQAITKIVLPNISSGIFAAFMLAFINSFNNIPVSMFLTGPGVTTLPITILNYMEFNYNPAVSAISTLLMLLTVVLMYLIDKTLGLSSIV</sequence>
<feature type="transmembrane region" description="Helical" evidence="8">
    <location>
        <begin position="99"/>
        <end position="120"/>
    </location>
</feature>
<dbReference type="Gene3D" id="1.10.3720.10">
    <property type="entry name" value="MetI-like"/>
    <property type="match status" value="1"/>
</dbReference>
<dbReference type="PANTHER" id="PTHR43357">
    <property type="entry name" value="INNER MEMBRANE ABC TRANSPORTER PERMEASE PROTEIN YDCV"/>
    <property type="match status" value="1"/>
</dbReference>
<dbReference type="AlphaFoldDB" id="A0A7X8GZ97"/>
<dbReference type="InterPro" id="IPR035906">
    <property type="entry name" value="MetI-like_sf"/>
</dbReference>
<name>A0A7X8GZ97_9LACT</name>
<evidence type="ECO:0000256" key="6">
    <source>
        <dbReference type="ARBA" id="ARBA00022989"/>
    </source>
</evidence>
<protein>
    <submittedName>
        <fullName evidence="10">ABC transporter permease</fullName>
    </submittedName>
</protein>
<evidence type="ECO:0000256" key="7">
    <source>
        <dbReference type="ARBA" id="ARBA00023136"/>
    </source>
</evidence>
<dbReference type="GO" id="GO:0005886">
    <property type="term" value="C:plasma membrane"/>
    <property type="evidence" value="ECO:0007669"/>
    <property type="project" value="UniProtKB-SubCell"/>
</dbReference>
<dbReference type="GO" id="GO:0055085">
    <property type="term" value="P:transmembrane transport"/>
    <property type="evidence" value="ECO:0007669"/>
    <property type="project" value="InterPro"/>
</dbReference>
<dbReference type="Proteomes" id="UP000541058">
    <property type="component" value="Unassembled WGS sequence"/>
</dbReference>
<dbReference type="RefSeq" id="WP_276646302.1">
    <property type="nucleotide sequence ID" value="NZ_JAAYSM010000055.1"/>
</dbReference>
<comment type="caution">
    <text evidence="10">The sequence shown here is derived from an EMBL/GenBank/DDBJ whole genome shotgun (WGS) entry which is preliminary data.</text>
</comment>
<feature type="transmembrane region" description="Helical" evidence="8">
    <location>
        <begin position="126"/>
        <end position="145"/>
    </location>
</feature>
<evidence type="ECO:0000256" key="3">
    <source>
        <dbReference type="ARBA" id="ARBA00022475"/>
    </source>
</evidence>
<evidence type="ECO:0000256" key="5">
    <source>
        <dbReference type="ARBA" id="ARBA00022692"/>
    </source>
</evidence>
<keyword evidence="5 8" id="KW-0812">Transmembrane</keyword>
<reference evidence="10 11" key="1">
    <citation type="journal article" date="2020" name="Biotechnol. Biofuels">
        <title>New insights from the biogas microbiome by comprehensive genome-resolved metagenomics of nearly 1600 species originating from multiple anaerobic digesters.</title>
        <authorList>
            <person name="Campanaro S."/>
            <person name="Treu L."/>
            <person name="Rodriguez-R L.M."/>
            <person name="Kovalovszki A."/>
            <person name="Ziels R.M."/>
            <person name="Maus I."/>
            <person name="Zhu X."/>
            <person name="Kougias P.G."/>
            <person name="Basile A."/>
            <person name="Luo G."/>
            <person name="Schluter A."/>
            <person name="Konstantinidis K.T."/>
            <person name="Angelidaki I."/>
        </authorList>
    </citation>
    <scope>NUCLEOTIDE SEQUENCE [LARGE SCALE GENOMIC DNA]</scope>
    <source>
        <strain evidence="10">AS23ysBPME_34</strain>
    </source>
</reference>
<comment type="similarity">
    <text evidence="8">Belongs to the binding-protein-dependent transport system permease family.</text>
</comment>
<keyword evidence="2 8" id="KW-0813">Transport</keyword>